<dbReference type="InterPro" id="IPR058240">
    <property type="entry name" value="rSAM_sf"/>
</dbReference>
<dbReference type="AlphaFoldDB" id="A0A6V8MJB4"/>
<accession>A0A6V8MJB4</accession>
<dbReference type="GO" id="GO:0051536">
    <property type="term" value="F:iron-sulfur cluster binding"/>
    <property type="evidence" value="ECO:0007669"/>
    <property type="project" value="InterPro"/>
</dbReference>
<name>A0A6V8MJB4_9BACT</name>
<proteinExistence type="predicted"/>
<dbReference type="InterPro" id="IPR006638">
    <property type="entry name" value="Elp3/MiaA/NifB-like_rSAM"/>
</dbReference>
<evidence type="ECO:0000313" key="2">
    <source>
        <dbReference type="EMBL" id="GFO59769.1"/>
    </source>
</evidence>
<dbReference type="SMART" id="SM00729">
    <property type="entry name" value="Elp3"/>
    <property type="match status" value="1"/>
</dbReference>
<dbReference type="EMBL" id="BLXX01000005">
    <property type="protein sequence ID" value="GFO59769.1"/>
    <property type="molecule type" value="Genomic_DNA"/>
</dbReference>
<dbReference type="InterPro" id="IPR007197">
    <property type="entry name" value="rSAM"/>
</dbReference>
<dbReference type="SUPFAM" id="SSF102114">
    <property type="entry name" value="Radical SAM enzymes"/>
    <property type="match status" value="1"/>
</dbReference>
<dbReference type="InterPro" id="IPR023404">
    <property type="entry name" value="rSAM_horseshoe"/>
</dbReference>
<dbReference type="SFLD" id="SFLDS00029">
    <property type="entry name" value="Radical_SAM"/>
    <property type="match status" value="1"/>
</dbReference>
<dbReference type="PANTHER" id="PTHR42731:SF5">
    <property type="entry name" value="RADICAL SAM DOMAIN PROTEIN"/>
    <property type="match status" value="1"/>
</dbReference>
<evidence type="ECO:0000313" key="3">
    <source>
        <dbReference type="Proteomes" id="UP000556026"/>
    </source>
</evidence>
<dbReference type="Gene3D" id="3.80.30.20">
    <property type="entry name" value="tm_1862 like domain"/>
    <property type="match status" value="1"/>
</dbReference>
<reference evidence="3" key="1">
    <citation type="submission" date="2020-06" db="EMBL/GenBank/DDBJ databases">
        <title>Draft genomic sequence of Geomonas sp. Red330.</title>
        <authorList>
            <person name="Itoh H."/>
            <person name="Zhenxing X."/>
            <person name="Ushijima N."/>
            <person name="Masuda Y."/>
            <person name="Shiratori Y."/>
            <person name="Senoo K."/>
        </authorList>
    </citation>
    <scope>NUCLEOTIDE SEQUENCE [LARGE SCALE GENOMIC DNA]</scope>
    <source>
        <strain evidence="3">Red330</strain>
    </source>
</reference>
<gene>
    <name evidence="2" type="ORF">GMST_20940</name>
</gene>
<evidence type="ECO:0000259" key="1">
    <source>
        <dbReference type="PROSITE" id="PS51918"/>
    </source>
</evidence>
<sequence>MPFSFASFPFHGHRQWWYFVGMSWKVIENRRNTLAGESGALQQKRGGRLSCCVVYPNRYHSAMSNLGFQTVYALLNEHAEVVCDRAFLPDREELGELERTRGTLLSLETQRPLSSFDLIAFSVSFESDYLNIPVIFRLSGIPPLAAERSPLQPLVLAGGAALFLNPEPVAPLLDLVCIGEAEPLLPGVIDLFLEGAESRDDLLTRAAQLPGVYVPSLYEPVYDGARQVALHAQAGAPQRVRRIWDPEIEARPTVTEIHTEATEFSGMHLVELSRGCPRACRFCAAGFIYLPYRTRSVEVVRDEVLKGVAEGRKVGLVAAAVSDYRGIGDLCQEIIDAGGTFSVSSFRIDHLDSAMIEALKASGQKTVALAPEGGSQRLRDLIRKGIDEEQILSACDLLIGHDILNLKLYFIIGLPTETAQDLEELVSLVLKIRERVVTAAKANKRLGEIQLSVNPFIPKPFTPFQWCGMEDMKSIEKKWKFLQKAFGKHANLRIQMESPREAYQQALFSRGDRRLAPLLIEADRQGNWKSALREMEFDSDSFVYRDIPLEEMLPWSFIDGGDEARLVREYRRAFGLEREPGEADQQELPK</sequence>
<feature type="domain" description="Radical SAM core" evidence="1">
    <location>
        <begin position="262"/>
        <end position="500"/>
    </location>
</feature>
<dbReference type="Pfam" id="PF04055">
    <property type="entry name" value="Radical_SAM"/>
    <property type="match status" value="1"/>
</dbReference>
<protein>
    <submittedName>
        <fullName evidence="2">Radical SAM protein</fullName>
    </submittedName>
</protein>
<comment type="caution">
    <text evidence="2">The sequence shown here is derived from an EMBL/GenBank/DDBJ whole genome shotgun (WGS) entry which is preliminary data.</text>
</comment>
<dbReference type="PROSITE" id="PS51918">
    <property type="entry name" value="RADICAL_SAM"/>
    <property type="match status" value="1"/>
</dbReference>
<dbReference type="GO" id="GO:0003824">
    <property type="term" value="F:catalytic activity"/>
    <property type="evidence" value="ECO:0007669"/>
    <property type="project" value="InterPro"/>
</dbReference>
<dbReference type="CDD" id="cd01335">
    <property type="entry name" value="Radical_SAM"/>
    <property type="match status" value="1"/>
</dbReference>
<keyword evidence="3" id="KW-1185">Reference proteome</keyword>
<dbReference type="SFLD" id="SFLDG01082">
    <property type="entry name" value="B12-binding_domain_containing"/>
    <property type="match status" value="1"/>
</dbReference>
<dbReference type="PANTHER" id="PTHR42731">
    <property type="entry name" value="SLL1084 PROTEIN"/>
    <property type="match status" value="1"/>
</dbReference>
<dbReference type="Proteomes" id="UP000556026">
    <property type="component" value="Unassembled WGS sequence"/>
</dbReference>
<dbReference type="InterPro" id="IPR045784">
    <property type="entry name" value="Radical_SAM_N2"/>
</dbReference>
<dbReference type="Pfam" id="PF19864">
    <property type="entry name" value="Radical_SAM_N2"/>
    <property type="match status" value="1"/>
</dbReference>
<organism evidence="2 3">
    <name type="scientific">Geomonas silvestris</name>
    <dbReference type="NCBI Taxonomy" id="2740184"/>
    <lineage>
        <taxon>Bacteria</taxon>
        <taxon>Pseudomonadati</taxon>
        <taxon>Thermodesulfobacteriota</taxon>
        <taxon>Desulfuromonadia</taxon>
        <taxon>Geobacterales</taxon>
        <taxon>Geobacteraceae</taxon>
        <taxon>Geomonas</taxon>
    </lineage>
</organism>